<keyword evidence="10" id="KW-1185">Reference proteome</keyword>
<dbReference type="InterPro" id="IPR001173">
    <property type="entry name" value="Glyco_trans_2-like"/>
</dbReference>
<keyword evidence="6 7" id="KW-0472">Membrane</keyword>
<dbReference type="EMBL" id="PXOQ01000007">
    <property type="protein sequence ID" value="PSG90607.1"/>
    <property type="molecule type" value="Genomic_DNA"/>
</dbReference>
<feature type="domain" description="Glycosyltransferase 2-like" evidence="8">
    <location>
        <begin position="9"/>
        <end position="139"/>
    </location>
</feature>
<evidence type="ECO:0000256" key="4">
    <source>
        <dbReference type="ARBA" id="ARBA00022692"/>
    </source>
</evidence>
<keyword evidence="3" id="KW-0808">Transferase</keyword>
<evidence type="ECO:0000259" key="8">
    <source>
        <dbReference type="Pfam" id="PF00535"/>
    </source>
</evidence>
<protein>
    <recommendedName>
        <fullName evidence="8">Glycosyltransferase 2-like domain-containing protein</fullName>
    </recommendedName>
</protein>
<dbReference type="InterPro" id="IPR029044">
    <property type="entry name" value="Nucleotide-diphossugar_trans"/>
</dbReference>
<keyword evidence="5 7" id="KW-1133">Transmembrane helix</keyword>
<dbReference type="Gene3D" id="3.90.550.10">
    <property type="entry name" value="Spore Coat Polysaccharide Biosynthesis Protein SpsA, Chain A"/>
    <property type="match status" value="1"/>
</dbReference>
<organism evidence="9 10">
    <name type="scientific">Aurantibacter aestuarii</name>
    <dbReference type="NCBI Taxonomy" id="1266046"/>
    <lineage>
        <taxon>Bacteria</taxon>
        <taxon>Pseudomonadati</taxon>
        <taxon>Bacteroidota</taxon>
        <taxon>Flavobacteriia</taxon>
        <taxon>Flavobacteriales</taxon>
        <taxon>Flavobacteriaceae</taxon>
        <taxon>Aurantibacter</taxon>
    </lineage>
</organism>
<dbReference type="RefSeq" id="WP_106462747.1">
    <property type="nucleotide sequence ID" value="NZ_PXOQ01000007.1"/>
</dbReference>
<accession>A0A2T1NDT2</accession>
<dbReference type="GO" id="GO:0016757">
    <property type="term" value="F:glycosyltransferase activity"/>
    <property type="evidence" value="ECO:0007669"/>
    <property type="project" value="UniProtKB-KW"/>
</dbReference>
<dbReference type="OrthoDB" id="9807778at2"/>
<keyword evidence="4 7" id="KW-0812">Transmembrane</keyword>
<reference evidence="9 10" key="1">
    <citation type="submission" date="2018-03" db="EMBL/GenBank/DDBJ databases">
        <title>Mesoflavibacter sp. HG37 and Mesoflavibacter sp. HG96 sp.nov., two marine bacteria isolated from seawater of Western Pacific Ocean.</title>
        <authorList>
            <person name="Cheng H."/>
            <person name="Wu Y.-H."/>
            <person name="Guo L.-L."/>
            <person name="Xu X.-W."/>
        </authorList>
    </citation>
    <scope>NUCLEOTIDE SEQUENCE [LARGE SCALE GENOMIC DNA]</scope>
    <source>
        <strain evidence="9 10">KCTC 32269</strain>
    </source>
</reference>
<dbReference type="PANTHER" id="PTHR48090">
    <property type="entry name" value="UNDECAPRENYL-PHOSPHATE 4-DEOXY-4-FORMAMIDO-L-ARABINOSE TRANSFERASE-RELATED"/>
    <property type="match status" value="1"/>
</dbReference>
<sequence length="314" mass="35825">MNRPSPIVILAPCFNEQENIINFLNSLKEVCHVLNGLFEIVIVNDGSTDKTSSLLRSFSLKSEKIKLTIIELDFNIGHQQAIFQGLTYAKSTKANQFIVLDSDGQDDVNLIPKMIKLKNYDIIHVVRKKRKESYFFRFSYAIYKIIFKIITGQSIAFGNYCLINRTVLNRATNVGFVHFPAFLSKFPLSKYYIEVDRHKRSHGKSKMSMADLLNHAIKSFIEYAEQLLVVCLWIFITLLLILVIFAIFILYEKLFTNNAISGWASTVIIGLFNGVLITLSSFVIGTQLLKNSYNQNLKNKISIVKNSEDVTTNN</sequence>
<evidence type="ECO:0000313" key="10">
    <source>
        <dbReference type="Proteomes" id="UP000238426"/>
    </source>
</evidence>
<evidence type="ECO:0000256" key="6">
    <source>
        <dbReference type="ARBA" id="ARBA00023136"/>
    </source>
</evidence>
<dbReference type="InterPro" id="IPR050256">
    <property type="entry name" value="Glycosyltransferase_2"/>
</dbReference>
<comment type="caution">
    <text evidence="9">The sequence shown here is derived from an EMBL/GenBank/DDBJ whole genome shotgun (WGS) entry which is preliminary data.</text>
</comment>
<comment type="subcellular location">
    <subcellularLocation>
        <location evidence="1">Membrane</location>
        <topology evidence="1">Multi-pass membrane protein</topology>
    </subcellularLocation>
</comment>
<dbReference type="AlphaFoldDB" id="A0A2T1NDT2"/>
<evidence type="ECO:0000313" key="9">
    <source>
        <dbReference type="EMBL" id="PSG90607.1"/>
    </source>
</evidence>
<evidence type="ECO:0000256" key="5">
    <source>
        <dbReference type="ARBA" id="ARBA00022989"/>
    </source>
</evidence>
<feature type="transmembrane region" description="Helical" evidence="7">
    <location>
        <begin position="263"/>
        <end position="289"/>
    </location>
</feature>
<dbReference type="Pfam" id="PF00535">
    <property type="entry name" value="Glycos_transf_2"/>
    <property type="match status" value="1"/>
</dbReference>
<dbReference type="PANTHER" id="PTHR48090:SF1">
    <property type="entry name" value="PROPHAGE BACTOPRENOL GLUCOSYL TRANSFERASE HOMOLOG"/>
    <property type="match status" value="1"/>
</dbReference>
<evidence type="ECO:0000256" key="7">
    <source>
        <dbReference type="SAM" id="Phobius"/>
    </source>
</evidence>
<evidence type="ECO:0000256" key="3">
    <source>
        <dbReference type="ARBA" id="ARBA00022679"/>
    </source>
</evidence>
<evidence type="ECO:0000256" key="2">
    <source>
        <dbReference type="ARBA" id="ARBA00022676"/>
    </source>
</evidence>
<name>A0A2T1NDT2_9FLAO</name>
<evidence type="ECO:0000256" key="1">
    <source>
        <dbReference type="ARBA" id="ARBA00004141"/>
    </source>
</evidence>
<keyword evidence="2" id="KW-0328">Glycosyltransferase</keyword>
<dbReference type="Proteomes" id="UP000238426">
    <property type="component" value="Unassembled WGS sequence"/>
</dbReference>
<feature type="transmembrane region" description="Helical" evidence="7">
    <location>
        <begin position="227"/>
        <end position="251"/>
    </location>
</feature>
<gene>
    <name evidence="9" type="ORF">C7H52_04810</name>
</gene>
<proteinExistence type="predicted"/>
<dbReference type="SUPFAM" id="SSF53448">
    <property type="entry name" value="Nucleotide-diphospho-sugar transferases"/>
    <property type="match status" value="1"/>
</dbReference>
<dbReference type="GO" id="GO:0005886">
    <property type="term" value="C:plasma membrane"/>
    <property type="evidence" value="ECO:0007669"/>
    <property type="project" value="TreeGrafter"/>
</dbReference>